<dbReference type="Proteomes" id="UP000185598">
    <property type="component" value="Unassembled WGS sequence"/>
</dbReference>
<proteinExistence type="predicted"/>
<accession>A0A1Q8ZZJ8</accession>
<reference evidence="2 3" key="1">
    <citation type="submission" date="2016-09" db="EMBL/GenBank/DDBJ databases">
        <title>Rhizobium oryziradicis sp. nov., isolated from the root of rice.</title>
        <authorList>
            <person name="Zhao J."/>
            <person name="Zhang X."/>
        </authorList>
    </citation>
    <scope>NUCLEOTIDE SEQUENCE [LARGE SCALE GENOMIC DNA]</scope>
    <source>
        <strain evidence="2 3">14971</strain>
    </source>
</reference>
<evidence type="ECO:0000313" key="3">
    <source>
        <dbReference type="Proteomes" id="UP000185598"/>
    </source>
</evidence>
<evidence type="ECO:0000313" key="4">
    <source>
        <dbReference type="Proteomes" id="UP000544107"/>
    </source>
</evidence>
<dbReference type="OrthoDB" id="7593532at2"/>
<sequence length="361" mass="40477">MKKWWYPLALERLMPRPRLRDGAEGKPRRPVRSILVFGRVPNPTFDYYLPVRLEAAGMPPHQVHDIRRFDPAGLDPDGAFVVVCRYASKPLLAWIEAHADRLAGVGLLLDDDIHAVISSRDADIAYSLFLWYRALHPLRRLNRHLDIIWLSTPQLVQAIGEPKAHILPPAPPASLWERRPKTGEGAKAVAEEKVVIAYHATGVHVAEHHFLKPVIRKVLEARPQTVFEVFAGKKARQIWRGMDRVTVKAPVSWPQYLVYAGTAQVDIMLVPLAPSEANDSRAGTKFIDVARLGAAGLFSDALAYDGGPQDAHPRLPYDERVWIEEILRLVDDPEMRAARAADIAAKVAQMSRSFAPLFPEL</sequence>
<gene>
    <name evidence="2" type="ORF">BJF91_04205</name>
    <name evidence="1" type="ORF">GGQ71_001697</name>
</gene>
<dbReference type="STRING" id="887144.BJF91_04205"/>
<organism evidence="2 3">
    <name type="scientific">Allorhizobium taibaishanense</name>
    <dbReference type="NCBI Taxonomy" id="887144"/>
    <lineage>
        <taxon>Bacteria</taxon>
        <taxon>Pseudomonadati</taxon>
        <taxon>Pseudomonadota</taxon>
        <taxon>Alphaproteobacteria</taxon>
        <taxon>Hyphomicrobiales</taxon>
        <taxon>Rhizobiaceae</taxon>
        <taxon>Rhizobium/Agrobacterium group</taxon>
        <taxon>Allorhizobium</taxon>
    </lineage>
</organism>
<evidence type="ECO:0008006" key="5">
    <source>
        <dbReference type="Google" id="ProtNLM"/>
    </source>
</evidence>
<reference evidence="1 4" key="2">
    <citation type="submission" date="2020-08" db="EMBL/GenBank/DDBJ databases">
        <title>Genomic Encyclopedia of Type Strains, Phase IV (KMG-IV): sequencing the most valuable type-strain genomes for metagenomic binning, comparative biology and taxonomic classification.</title>
        <authorList>
            <person name="Goeker M."/>
        </authorList>
    </citation>
    <scope>NUCLEOTIDE SEQUENCE [LARGE SCALE GENOMIC DNA]</scope>
    <source>
        <strain evidence="1 4">DSM 100021</strain>
    </source>
</reference>
<dbReference type="AlphaFoldDB" id="A0A1Q8ZZJ8"/>
<dbReference type="EMBL" id="JACIED010000002">
    <property type="protein sequence ID" value="MBB4007434.1"/>
    <property type="molecule type" value="Genomic_DNA"/>
</dbReference>
<dbReference type="Proteomes" id="UP000544107">
    <property type="component" value="Unassembled WGS sequence"/>
</dbReference>
<dbReference type="EMBL" id="MKIN01000027">
    <property type="protein sequence ID" value="OLP47609.1"/>
    <property type="molecule type" value="Genomic_DNA"/>
</dbReference>
<evidence type="ECO:0000313" key="2">
    <source>
        <dbReference type="EMBL" id="OLP47609.1"/>
    </source>
</evidence>
<name>A0A1Q8ZZJ8_9HYPH</name>
<evidence type="ECO:0000313" key="1">
    <source>
        <dbReference type="EMBL" id="MBB4007434.1"/>
    </source>
</evidence>
<keyword evidence="3" id="KW-1185">Reference proteome</keyword>
<dbReference type="RefSeq" id="WP_075616784.1">
    <property type="nucleotide sequence ID" value="NZ_JACIED010000002.1"/>
</dbReference>
<comment type="caution">
    <text evidence="2">The sequence shown here is derived from an EMBL/GenBank/DDBJ whole genome shotgun (WGS) entry which is preliminary data.</text>
</comment>
<protein>
    <recommendedName>
        <fullName evidence="5">Glycosyltransferase</fullName>
    </recommendedName>
</protein>